<dbReference type="Pfam" id="PF12867">
    <property type="entry name" value="DinB_2"/>
    <property type="match status" value="1"/>
</dbReference>
<gene>
    <name evidence="2" type="ORF">QO006_003278</name>
</gene>
<dbReference type="InterPro" id="IPR034660">
    <property type="entry name" value="DinB/YfiT-like"/>
</dbReference>
<keyword evidence="3" id="KW-1185">Reference proteome</keyword>
<evidence type="ECO:0000259" key="1">
    <source>
        <dbReference type="Pfam" id="PF12867"/>
    </source>
</evidence>
<reference evidence="2 3" key="1">
    <citation type="submission" date="2023-07" db="EMBL/GenBank/DDBJ databases">
        <title>Genomic Encyclopedia of Type Strains, Phase IV (KMG-IV): sequencing the most valuable type-strain genomes for metagenomic binning, comparative biology and taxonomic classification.</title>
        <authorList>
            <person name="Goeker M."/>
        </authorList>
    </citation>
    <scope>NUCLEOTIDE SEQUENCE [LARGE SCALE GENOMIC DNA]</scope>
    <source>
        <strain evidence="2 3">NIO-1023</strain>
    </source>
</reference>
<name>A0ABT9MGX0_9DEIO</name>
<dbReference type="Gene3D" id="1.20.120.450">
    <property type="entry name" value="dinb family like domain"/>
    <property type="match status" value="1"/>
</dbReference>
<dbReference type="Proteomes" id="UP001232163">
    <property type="component" value="Unassembled WGS sequence"/>
</dbReference>
<feature type="domain" description="DinB-like" evidence="1">
    <location>
        <begin position="12"/>
        <end position="149"/>
    </location>
</feature>
<sequence length="173" mass="19060">MDVNLEHSLALLDRTPATLTALLSGLPEGWLHANEGEGTWSPFDVLGHLVDGERVNWLPRLRVILEHGEAGTFAPFDRFAHLNANGHRSADDLLAEFIHLRGENVAAVRALHLTPADLARTGRHPEFGPVTLGQLIATWTAHDLAHLVQVSRTMARTYRDAVGPWRAYLSVMG</sequence>
<accession>A0ABT9MGX0</accession>
<dbReference type="EMBL" id="JAURUR010000015">
    <property type="protein sequence ID" value="MDP9765823.1"/>
    <property type="molecule type" value="Genomic_DNA"/>
</dbReference>
<comment type="caution">
    <text evidence="2">The sequence shown here is derived from an EMBL/GenBank/DDBJ whole genome shotgun (WGS) entry which is preliminary data.</text>
</comment>
<proteinExistence type="predicted"/>
<dbReference type="RefSeq" id="WP_307468302.1">
    <property type="nucleotide sequence ID" value="NZ_JAURUR010000015.1"/>
</dbReference>
<organism evidence="2 3">
    <name type="scientific">Deinococcus enclensis</name>
    <dbReference type="NCBI Taxonomy" id="1049582"/>
    <lineage>
        <taxon>Bacteria</taxon>
        <taxon>Thermotogati</taxon>
        <taxon>Deinococcota</taxon>
        <taxon>Deinococci</taxon>
        <taxon>Deinococcales</taxon>
        <taxon>Deinococcaceae</taxon>
        <taxon>Deinococcus</taxon>
    </lineage>
</organism>
<protein>
    <recommendedName>
        <fullName evidence="1">DinB-like domain-containing protein</fullName>
    </recommendedName>
</protein>
<evidence type="ECO:0000313" key="3">
    <source>
        <dbReference type="Proteomes" id="UP001232163"/>
    </source>
</evidence>
<dbReference type="SUPFAM" id="SSF109854">
    <property type="entry name" value="DinB/YfiT-like putative metalloenzymes"/>
    <property type="match status" value="1"/>
</dbReference>
<evidence type="ECO:0000313" key="2">
    <source>
        <dbReference type="EMBL" id="MDP9765823.1"/>
    </source>
</evidence>
<dbReference type="InterPro" id="IPR024775">
    <property type="entry name" value="DinB-like"/>
</dbReference>